<proteinExistence type="predicted"/>
<dbReference type="EMBL" id="CP016786">
    <property type="protein sequence ID" value="ASW42979.1"/>
    <property type="molecule type" value="Genomic_DNA"/>
</dbReference>
<dbReference type="RefSeq" id="WP_119865119.1">
    <property type="nucleotide sequence ID" value="NZ_CP016786.1"/>
</dbReference>
<evidence type="ECO:0000313" key="2">
    <source>
        <dbReference type="EMBL" id="ASW42979.1"/>
    </source>
</evidence>
<organism evidence="2 3">
    <name type="scientific">Clostridium isatidis</name>
    <dbReference type="NCBI Taxonomy" id="182773"/>
    <lineage>
        <taxon>Bacteria</taxon>
        <taxon>Bacillati</taxon>
        <taxon>Bacillota</taxon>
        <taxon>Clostridia</taxon>
        <taxon>Eubacteriales</taxon>
        <taxon>Clostridiaceae</taxon>
        <taxon>Clostridium</taxon>
    </lineage>
</organism>
<dbReference type="Proteomes" id="UP000264883">
    <property type="component" value="Chromosome"/>
</dbReference>
<dbReference type="KEGG" id="cia:BEN51_05680"/>
<evidence type="ECO:0000313" key="3">
    <source>
        <dbReference type="Proteomes" id="UP000264883"/>
    </source>
</evidence>
<accession>A0A343JBS1</accession>
<evidence type="ECO:0000259" key="1">
    <source>
        <dbReference type="Pfam" id="PF18812"/>
    </source>
</evidence>
<feature type="domain" description="Phage-Barnase-EndoU-ColicinE5/D-RelE like nuclease 3" evidence="1">
    <location>
        <begin position="9"/>
        <end position="120"/>
    </location>
</feature>
<dbReference type="OrthoDB" id="1683148at2"/>
<gene>
    <name evidence="2" type="ORF">BEN51_05680</name>
</gene>
<dbReference type="AlphaFoldDB" id="A0A343JBS1"/>
<protein>
    <recommendedName>
        <fullName evidence="1">Phage-Barnase-EndoU-ColicinE5/D-RelE like nuclease 3 domain-containing protein</fullName>
    </recommendedName>
</protein>
<name>A0A343JBS1_9CLOT</name>
<dbReference type="InterPro" id="IPR041301">
    <property type="entry name" value="PBECR3"/>
</dbReference>
<keyword evidence="3" id="KW-1185">Reference proteome</keyword>
<sequence>MADRINAYKRVGYFKEKMATAIGVKFTGTIYASDRVLQHIRKRHGKHLNKKVINNPIEYMKKIIDAPDYIGVYKSTDNVINIELIKKFNEYILMGIEIDNNKDFINVLTMYPITERKIYNKLYRGKIKKCI</sequence>
<reference evidence="2 3" key="1">
    <citation type="submission" date="2016-08" db="EMBL/GenBank/DDBJ databases">
        <title>Complete Genome Sequence Of The Indigo Reducing Clostridium isatidis DSM15098.</title>
        <authorList>
            <person name="Little G.T."/>
            <person name="Minton N.P."/>
        </authorList>
    </citation>
    <scope>NUCLEOTIDE SEQUENCE [LARGE SCALE GENOMIC DNA]</scope>
    <source>
        <strain evidence="2 3">DSM 15098</strain>
    </source>
</reference>
<dbReference type="Pfam" id="PF18812">
    <property type="entry name" value="PBECR3"/>
    <property type="match status" value="1"/>
</dbReference>